<evidence type="ECO:0000259" key="1">
    <source>
        <dbReference type="SMART" id="SM00986"/>
    </source>
</evidence>
<protein>
    <recommendedName>
        <fullName evidence="1">Uracil-DNA glycosylase-like domain-containing protein</fullName>
    </recommendedName>
</protein>
<dbReference type="InterPro" id="IPR005122">
    <property type="entry name" value="Uracil-DNA_glycosylase-like"/>
</dbReference>
<name>A0ABM8UHN9_9GAMM</name>
<dbReference type="PANTHER" id="PTHR42160:SF1">
    <property type="entry name" value="URACIL-DNA GLYCOSYLASE SUPERFAMILY PROTEIN"/>
    <property type="match status" value="1"/>
</dbReference>
<gene>
    <name evidence="2" type="ORF">LYB30171_02247</name>
</gene>
<dbReference type="SMART" id="SM00986">
    <property type="entry name" value="UDG"/>
    <property type="match status" value="1"/>
</dbReference>
<dbReference type="EMBL" id="OU015430">
    <property type="protein sequence ID" value="CAG4976683.1"/>
    <property type="molecule type" value="Genomic_DNA"/>
</dbReference>
<dbReference type="PANTHER" id="PTHR42160">
    <property type="entry name" value="URACIL-DNA GLYCOSYLASE SUPERFAMILY PROTEIN"/>
    <property type="match status" value="1"/>
</dbReference>
<feature type="domain" description="Uracil-DNA glycosylase-like" evidence="1">
    <location>
        <begin position="32"/>
        <end position="189"/>
    </location>
</feature>
<dbReference type="Gene3D" id="3.40.470.10">
    <property type="entry name" value="Uracil-DNA glycosylase-like domain"/>
    <property type="match status" value="1"/>
</dbReference>
<dbReference type="InterPro" id="IPR036895">
    <property type="entry name" value="Uracil-DNA_glycosylase-like_sf"/>
</dbReference>
<evidence type="ECO:0000313" key="2">
    <source>
        <dbReference type="EMBL" id="CAG4976683.1"/>
    </source>
</evidence>
<dbReference type="Proteomes" id="UP000680116">
    <property type="component" value="Chromosome"/>
</dbReference>
<proteinExistence type="predicted"/>
<dbReference type="RefSeq" id="WP_311195417.1">
    <property type="nucleotide sequence ID" value="NZ_OU015430.1"/>
</dbReference>
<organism evidence="2 3">
    <name type="scientific">Novilysobacter luteus</name>
    <dbReference type="NCBI Taxonomy" id="2822368"/>
    <lineage>
        <taxon>Bacteria</taxon>
        <taxon>Pseudomonadati</taxon>
        <taxon>Pseudomonadota</taxon>
        <taxon>Gammaproteobacteria</taxon>
        <taxon>Lysobacterales</taxon>
        <taxon>Lysobacteraceae</taxon>
        <taxon>Novilysobacter</taxon>
    </lineage>
</organism>
<accession>A0ABM8UHN9</accession>
<evidence type="ECO:0000313" key="3">
    <source>
        <dbReference type="Proteomes" id="UP000680116"/>
    </source>
</evidence>
<dbReference type="Pfam" id="PF03167">
    <property type="entry name" value="UDG"/>
    <property type="match status" value="1"/>
</dbReference>
<dbReference type="InterPro" id="IPR047124">
    <property type="entry name" value="HI_0220.2"/>
</dbReference>
<dbReference type="SUPFAM" id="SSF52141">
    <property type="entry name" value="Uracil-DNA glycosylase-like"/>
    <property type="match status" value="1"/>
</dbReference>
<sequence length="208" mass="23045">MSGGADTLDTLLARIDRCRLCASSMPHTPRPVLRAHADARLLVVGQAPGRKVHESGVPWDDASGRRLREWMGIDSDTFYDASRVAIVPMGFCYPGKAGSGDAPPRPECRATWHPQLLPLLPNVELTLLIGQYAQAHFLGRRRKGSLTATMRAWREYLPTHLPLPHPSPRNVAWFKANPWFEGEVLPTLRERVGGLWRNAGHHPDAGAT</sequence>
<dbReference type="SMART" id="SM00987">
    <property type="entry name" value="UreE_C"/>
    <property type="match status" value="1"/>
</dbReference>
<dbReference type="CDD" id="cd10033">
    <property type="entry name" value="UDG_like"/>
    <property type="match status" value="1"/>
</dbReference>
<reference evidence="2 3" key="1">
    <citation type="submission" date="2021-04" db="EMBL/GenBank/DDBJ databases">
        <authorList>
            <person name="Rodrigo-Torres L."/>
            <person name="Arahal R. D."/>
            <person name="Lucena T."/>
        </authorList>
    </citation>
    <scope>NUCLEOTIDE SEQUENCE [LARGE SCALE GENOMIC DNA]</scope>
    <source>
        <strain evidence="2 3">CECT 30171</strain>
    </source>
</reference>
<keyword evidence="3" id="KW-1185">Reference proteome</keyword>